<dbReference type="PATRIC" id="fig|1618.3.peg.953"/>
<proteinExistence type="inferred from homology"/>
<dbReference type="Gene3D" id="3.40.50.1860">
    <property type="match status" value="2"/>
</dbReference>
<organism evidence="3 4">
    <name type="scientific">Liquorilactobacillus mali</name>
    <dbReference type="NCBI Taxonomy" id="1618"/>
    <lineage>
        <taxon>Bacteria</taxon>
        <taxon>Bacillati</taxon>
        <taxon>Bacillota</taxon>
        <taxon>Bacilli</taxon>
        <taxon>Lactobacillales</taxon>
        <taxon>Lactobacillaceae</taxon>
        <taxon>Liquorilactobacillus</taxon>
    </lineage>
</organism>
<dbReference type="InterPro" id="IPR004380">
    <property type="entry name" value="Asp_race"/>
</dbReference>
<dbReference type="PROSITE" id="PS00924">
    <property type="entry name" value="ASP_GLU_RACEMASE_2"/>
    <property type="match status" value="1"/>
</dbReference>
<reference evidence="3 4" key="1">
    <citation type="journal article" date="2015" name="Genome Announc.">
        <title>Expanding the biotechnology potential of lactobacilli through comparative genomics of 213 strains and associated genera.</title>
        <authorList>
            <person name="Sun Z."/>
            <person name="Harris H.M."/>
            <person name="McCann A."/>
            <person name="Guo C."/>
            <person name="Argimon S."/>
            <person name="Zhang W."/>
            <person name="Yang X."/>
            <person name="Jeffery I.B."/>
            <person name="Cooney J.C."/>
            <person name="Kagawa T.F."/>
            <person name="Liu W."/>
            <person name="Song Y."/>
            <person name="Salvetti E."/>
            <person name="Wrobel A."/>
            <person name="Rasinkangas P."/>
            <person name="Parkhill J."/>
            <person name="Rea M.C."/>
            <person name="O'Sullivan O."/>
            <person name="Ritari J."/>
            <person name="Douillard F.P."/>
            <person name="Paul Ross R."/>
            <person name="Yang R."/>
            <person name="Briner A.E."/>
            <person name="Felis G.E."/>
            <person name="de Vos W.M."/>
            <person name="Barrangou R."/>
            <person name="Klaenhammer T.R."/>
            <person name="Caufield P.W."/>
            <person name="Cui Y."/>
            <person name="Zhang H."/>
            <person name="O'Toole P.W."/>
        </authorList>
    </citation>
    <scope>NUCLEOTIDE SEQUENCE [LARGE SCALE GENOMIC DNA]</scope>
    <source>
        <strain evidence="3 4">ATCC 27304</strain>
    </source>
</reference>
<dbReference type="InterPro" id="IPR015942">
    <property type="entry name" value="Asp/Glu/hydantoin_racemase"/>
</dbReference>
<evidence type="ECO:0000313" key="3">
    <source>
        <dbReference type="EMBL" id="KRN27494.1"/>
    </source>
</evidence>
<sequence length="246" mass="26822">MLYNITNQLIFKEGTFMKKIGLIGGMGPVSTIDYYQQLVTKFQQVHPNACPPIVIDSLDVFELLKLEETGDKQALLQELLTSLNNLKNAGASFAALTANTPHMVFTELASASPLPLISIVDSTLAAIKKNKQKNIGLLGTKMTMELGFYQKKLQSAGINPVTPSAEQINTIHQIISKELEVGIVTTQSKQKLLEIIKKMSSKNNLDGVILGCTELPLILSQKDITITVYDTVSIHVADILNTALQG</sequence>
<dbReference type="PANTHER" id="PTHR21198">
    <property type="entry name" value="GLUTAMATE RACEMASE"/>
    <property type="match status" value="1"/>
</dbReference>
<dbReference type="Proteomes" id="UP000051727">
    <property type="component" value="Unassembled WGS sequence"/>
</dbReference>
<dbReference type="Pfam" id="PF01177">
    <property type="entry name" value="Asp_Glu_race"/>
    <property type="match status" value="1"/>
</dbReference>
<evidence type="ECO:0000256" key="1">
    <source>
        <dbReference type="ARBA" id="ARBA00007847"/>
    </source>
</evidence>
<dbReference type="NCBIfam" id="TIGR00035">
    <property type="entry name" value="asp_race"/>
    <property type="match status" value="1"/>
</dbReference>
<dbReference type="InterPro" id="IPR033134">
    <property type="entry name" value="Asp/Glu_racemase_AS_2"/>
</dbReference>
<accession>A0A0R2FIA2</accession>
<dbReference type="AlphaFoldDB" id="A0A0R2FIA2"/>
<dbReference type="STRING" id="1618.IV36_GL000943"/>
<gene>
    <name evidence="3" type="ORF">IV36_GL000943</name>
</gene>
<keyword evidence="2" id="KW-0413">Isomerase</keyword>
<protein>
    <submittedName>
        <fullName evidence="3">Aspartate racemase</fullName>
    </submittedName>
</protein>
<name>A0A0R2FIA2_9LACO</name>
<dbReference type="GO" id="GO:0047661">
    <property type="term" value="F:amino-acid racemase activity"/>
    <property type="evidence" value="ECO:0007669"/>
    <property type="project" value="InterPro"/>
</dbReference>
<dbReference type="PANTHER" id="PTHR21198:SF7">
    <property type="entry name" value="ASPARTATE-GLUTAMATE RACEMASE FAMILY"/>
    <property type="match status" value="1"/>
</dbReference>
<comment type="caution">
    <text evidence="3">The sequence shown here is derived from an EMBL/GenBank/DDBJ whole genome shotgun (WGS) entry which is preliminary data.</text>
</comment>
<evidence type="ECO:0000256" key="2">
    <source>
        <dbReference type="ARBA" id="ARBA00023235"/>
    </source>
</evidence>
<evidence type="ECO:0000313" key="4">
    <source>
        <dbReference type="Proteomes" id="UP000051727"/>
    </source>
</evidence>
<dbReference type="InterPro" id="IPR001920">
    <property type="entry name" value="Asp/Glu_race"/>
</dbReference>
<dbReference type="EMBL" id="JQAR01000020">
    <property type="protein sequence ID" value="KRN27494.1"/>
    <property type="molecule type" value="Genomic_DNA"/>
</dbReference>
<dbReference type="SUPFAM" id="SSF53681">
    <property type="entry name" value="Aspartate/glutamate racemase"/>
    <property type="match status" value="2"/>
</dbReference>
<comment type="similarity">
    <text evidence="1">Belongs to the aspartate/glutamate racemases family.</text>
</comment>